<organism evidence="2 3">
    <name type="scientific">Melittangium boletus DSM 14713</name>
    <dbReference type="NCBI Taxonomy" id="1294270"/>
    <lineage>
        <taxon>Bacteria</taxon>
        <taxon>Pseudomonadati</taxon>
        <taxon>Myxococcota</taxon>
        <taxon>Myxococcia</taxon>
        <taxon>Myxococcales</taxon>
        <taxon>Cystobacterineae</taxon>
        <taxon>Archangiaceae</taxon>
        <taxon>Melittangium</taxon>
    </lineage>
</organism>
<accession>A0A250ISA2</accession>
<proteinExistence type="predicted"/>
<name>A0A250ISA2_9BACT</name>
<reference evidence="2 3" key="1">
    <citation type="submission" date="2017-06" db="EMBL/GenBank/DDBJ databases">
        <authorList>
            <person name="Kim H.J."/>
            <person name="Triplett B.A."/>
        </authorList>
    </citation>
    <scope>NUCLEOTIDE SEQUENCE [LARGE SCALE GENOMIC DNA]</scope>
    <source>
        <strain evidence="2 3">DSM 14713</strain>
    </source>
</reference>
<dbReference type="RefSeq" id="WP_095981981.1">
    <property type="nucleotide sequence ID" value="NZ_CP022163.1"/>
</dbReference>
<gene>
    <name evidence="2" type="ORF">MEBOL_007532</name>
</gene>
<feature type="compositionally biased region" description="Basic and acidic residues" evidence="1">
    <location>
        <begin position="11"/>
        <end position="58"/>
    </location>
</feature>
<dbReference type="AlphaFoldDB" id="A0A250ISA2"/>
<dbReference type="Proteomes" id="UP000217289">
    <property type="component" value="Chromosome"/>
</dbReference>
<sequence>MGLGRNLSGRDPQRPEKGDSRNMERPVNRKGIDFLRNRGEAEESRDLASSEQEERSLEDTPVDQSRSGH</sequence>
<protein>
    <submittedName>
        <fullName evidence="2">Uncharacterized protein</fullName>
    </submittedName>
</protein>
<evidence type="ECO:0000313" key="3">
    <source>
        <dbReference type="Proteomes" id="UP000217289"/>
    </source>
</evidence>
<feature type="region of interest" description="Disordered" evidence="1">
    <location>
        <begin position="1"/>
        <end position="69"/>
    </location>
</feature>
<evidence type="ECO:0000256" key="1">
    <source>
        <dbReference type="SAM" id="MobiDB-lite"/>
    </source>
</evidence>
<dbReference type="KEGG" id="mbd:MEBOL_007532"/>
<dbReference type="EMBL" id="CP022163">
    <property type="protein sequence ID" value="ATB34031.1"/>
    <property type="molecule type" value="Genomic_DNA"/>
</dbReference>
<keyword evidence="3" id="KW-1185">Reference proteome</keyword>
<evidence type="ECO:0000313" key="2">
    <source>
        <dbReference type="EMBL" id="ATB34031.1"/>
    </source>
</evidence>